<organism evidence="1 2">
    <name type="scientific">Fredinandcohnia salidurans</name>
    <dbReference type="NCBI Taxonomy" id="2595041"/>
    <lineage>
        <taxon>Bacteria</taxon>
        <taxon>Bacillati</taxon>
        <taxon>Bacillota</taxon>
        <taxon>Bacilli</taxon>
        <taxon>Bacillales</taxon>
        <taxon>Bacillaceae</taxon>
        <taxon>Fredinandcohnia</taxon>
    </lineage>
</organism>
<protein>
    <submittedName>
        <fullName evidence="1">Fur-regulated basic protein FbpA</fullName>
    </submittedName>
</protein>
<reference evidence="2" key="1">
    <citation type="journal article" date="2019" name="Int. J. Syst. Evol. Microbiol.">
        <title>The Global Catalogue of Microorganisms (GCM) 10K type strain sequencing project: providing services to taxonomists for standard genome sequencing and annotation.</title>
        <authorList>
            <consortium name="The Broad Institute Genomics Platform"/>
            <consortium name="The Broad Institute Genome Sequencing Center for Infectious Disease"/>
            <person name="Wu L."/>
            <person name="Ma J."/>
        </authorList>
    </citation>
    <scope>NUCLEOTIDE SEQUENCE [LARGE SCALE GENOMIC DNA]</scope>
    <source>
        <strain evidence="2">CCUG 15531</strain>
    </source>
</reference>
<dbReference type="Pfam" id="PF13076">
    <property type="entry name" value="Fur_reg_FbpA"/>
    <property type="match status" value="1"/>
</dbReference>
<sequence length="52" mass="6289">MGNLLRYAVQSKKKDLINKLIKQGIYKKDEKHLYELSLSELENEYKLVYDRE</sequence>
<keyword evidence="2" id="KW-1185">Reference proteome</keyword>
<comment type="caution">
    <text evidence="1">The sequence shown here is derived from an EMBL/GenBank/DDBJ whole genome shotgun (WGS) entry which is preliminary data.</text>
</comment>
<dbReference type="InterPro" id="IPR025072">
    <property type="entry name" value="Fur_reg_FbpA"/>
</dbReference>
<evidence type="ECO:0000313" key="2">
    <source>
        <dbReference type="Proteomes" id="UP001597227"/>
    </source>
</evidence>
<accession>A0ABW4MPU3</accession>
<proteinExistence type="predicted"/>
<dbReference type="EMBL" id="JBHUEK010000025">
    <property type="protein sequence ID" value="MFD1779973.1"/>
    <property type="molecule type" value="Genomic_DNA"/>
</dbReference>
<dbReference type="Proteomes" id="UP001597227">
    <property type="component" value="Unassembled WGS sequence"/>
</dbReference>
<evidence type="ECO:0000313" key="1">
    <source>
        <dbReference type="EMBL" id="MFD1779973.1"/>
    </source>
</evidence>
<dbReference type="RefSeq" id="WP_099354889.1">
    <property type="nucleotide sequence ID" value="NZ_JBHUEK010000025.1"/>
</dbReference>
<gene>
    <name evidence="1" type="ORF">ACFSFW_15010</name>
</gene>
<name>A0ABW4MPU3_9BACI</name>